<dbReference type="Gene3D" id="3.30.420.10">
    <property type="entry name" value="Ribonuclease H-like superfamily/Ribonuclease H"/>
    <property type="match status" value="1"/>
</dbReference>
<proteinExistence type="predicted"/>
<dbReference type="GO" id="GO:0003676">
    <property type="term" value="F:nucleic acid binding"/>
    <property type="evidence" value="ECO:0007669"/>
    <property type="project" value="InterPro"/>
</dbReference>
<sequence>MRLWSPLLAFSEVKIGLDFTFIGDSVRPHKAHLVDKYIDNENIRHIDWSTRSPDRYPILNVWDALVRAPETLFLSLRPIQNLKTALLMN</sequence>
<dbReference type="EMBL" id="BGPR01000188">
    <property type="protein sequence ID" value="GBM03159.1"/>
    <property type="molecule type" value="Genomic_DNA"/>
</dbReference>
<accession>A0A4Y2CG22</accession>
<dbReference type="AlphaFoldDB" id="A0A4Y2CG22"/>
<dbReference type="OrthoDB" id="25402at2759"/>
<evidence type="ECO:0000313" key="1">
    <source>
        <dbReference type="EMBL" id="GBM03159.1"/>
    </source>
</evidence>
<evidence type="ECO:0000313" key="2">
    <source>
        <dbReference type="Proteomes" id="UP000499080"/>
    </source>
</evidence>
<dbReference type="InterPro" id="IPR036397">
    <property type="entry name" value="RNaseH_sf"/>
</dbReference>
<dbReference type="Proteomes" id="UP000499080">
    <property type="component" value="Unassembled WGS sequence"/>
</dbReference>
<keyword evidence="2" id="KW-1185">Reference proteome</keyword>
<gene>
    <name evidence="1" type="ORF">AVEN_70582_1</name>
</gene>
<protein>
    <recommendedName>
        <fullName evidence="3">Tc1-like transposase DDE domain-containing protein</fullName>
    </recommendedName>
</protein>
<organism evidence="1 2">
    <name type="scientific">Araneus ventricosus</name>
    <name type="common">Orbweaver spider</name>
    <name type="synonym">Epeira ventricosa</name>
    <dbReference type="NCBI Taxonomy" id="182803"/>
    <lineage>
        <taxon>Eukaryota</taxon>
        <taxon>Metazoa</taxon>
        <taxon>Ecdysozoa</taxon>
        <taxon>Arthropoda</taxon>
        <taxon>Chelicerata</taxon>
        <taxon>Arachnida</taxon>
        <taxon>Araneae</taxon>
        <taxon>Araneomorphae</taxon>
        <taxon>Entelegynae</taxon>
        <taxon>Araneoidea</taxon>
        <taxon>Araneidae</taxon>
        <taxon>Araneus</taxon>
    </lineage>
</organism>
<comment type="caution">
    <text evidence="1">The sequence shown here is derived from an EMBL/GenBank/DDBJ whole genome shotgun (WGS) entry which is preliminary data.</text>
</comment>
<reference evidence="1 2" key="1">
    <citation type="journal article" date="2019" name="Sci. Rep.">
        <title>Orb-weaving spider Araneus ventricosus genome elucidates the spidroin gene catalogue.</title>
        <authorList>
            <person name="Kono N."/>
            <person name="Nakamura H."/>
            <person name="Ohtoshi R."/>
            <person name="Moran D.A.P."/>
            <person name="Shinohara A."/>
            <person name="Yoshida Y."/>
            <person name="Fujiwara M."/>
            <person name="Mori M."/>
            <person name="Tomita M."/>
            <person name="Arakawa K."/>
        </authorList>
    </citation>
    <scope>NUCLEOTIDE SEQUENCE [LARGE SCALE GENOMIC DNA]</scope>
</reference>
<evidence type="ECO:0008006" key="3">
    <source>
        <dbReference type="Google" id="ProtNLM"/>
    </source>
</evidence>
<name>A0A4Y2CG22_ARAVE</name>